<name>A0A3M7QZX9_BRAPC</name>
<proteinExistence type="predicted"/>
<gene>
    <name evidence="2" type="ORF">BpHYR1_039421</name>
</gene>
<reference evidence="2 3" key="1">
    <citation type="journal article" date="2018" name="Sci. Rep.">
        <title>Genomic signatures of local adaptation to the degree of environmental predictability in rotifers.</title>
        <authorList>
            <person name="Franch-Gras L."/>
            <person name="Hahn C."/>
            <person name="Garcia-Roger E.M."/>
            <person name="Carmona M.J."/>
            <person name="Serra M."/>
            <person name="Gomez A."/>
        </authorList>
    </citation>
    <scope>NUCLEOTIDE SEQUENCE [LARGE SCALE GENOMIC DNA]</scope>
    <source>
        <strain evidence="2">HYR1</strain>
    </source>
</reference>
<keyword evidence="1" id="KW-0812">Transmembrane</keyword>
<accession>A0A3M7QZX9</accession>
<evidence type="ECO:0000256" key="1">
    <source>
        <dbReference type="SAM" id="Phobius"/>
    </source>
</evidence>
<dbReference type="EMBL" id="REGN01004598">
    <property type="protein sequence ID" value="RNA16892.1"/>
    <property type="molecule type" value="Genomic_DNA"/>
</dbReference>
<comment type="caution">
    <text evidence="2">The sequence shown here is derived from an EMBL/GenBank/DDBJ whole genome shotgun (WGS) entry which is preliminary data.</text>
</comment>
<organism evidence="2 3">
    <name type="scientific">Brachionus plicatilis</name>
    <name type="common">Marine rotifer</name>
    <name type="synonym">Brachionus muelleri</name>
    <dbReference type="NCBI Taxonomy" id="10195"/>
    <lineage>
        <taxon>Eukaryota</taxon>
        <taxon>Metazoa</taxon>
        <taxon>Spiralia</taxon>
        <taxon>Gnathifera</taxon>
        <taxon>Rotifera</taxon>
        <taxon>Eurotatoria</taxon>
        <taxon>Monogononta</taxon>
        <taxon>Pseudotrocha</taxon>
        <taxon>Ploima</taxon>
        <taxon>Brachionidae</taxon>
        <taxon>Brachionus</taxon>
    </lineage>
</organism>
<sequence length="137" mass="16420">MKSELSFIRKINELRSIYRFISIINTYTNSLRITLLICFFYFCNFPFKAQSSTIADRFRKLACRSFIIFVIIKNYYINHEIEIYHVLIIVETYTGHNQDNFFEMLYHIKNVKSLVFSILSSIYNDLKFFAPVLVCHN</sequence>
<evidence type="ECO:0000313" key="3">
    <source>
        <dbReference type="Proteomes" id="UP000276133"/>
    </source>
</evidence>
<keyword evidence="1" id="KW-0472">Membrane</keyword>
<evidence type="ECO:0000313" key="2">
    <source>
        <dbReference type="EMBL" id="RNA16892.1"/>
    </source>
</evidence>
<keyword evidence="3" id="KW-1185">Reference proteome</keyword>
<dbReference type="Proteomes" id="UP000276133">
    <property type="component" value="Unassembled WGS sequence"/>
</dbReference>
<feature type="transmembrane region" description="Helical" evidence="1">
    <location>
        <begin position="20"/>
        <end position="42"/>
    </location>
</feature>
<protein>
    <submittedName>
        <fullName evidence="2">Uncharacterized protein</fullName>
    </submittedName>
</protein>
<dbReference type="AlphaFoldDB" id="A0A3M7QZX9"/>
<keyword evidence="1" id="KW-1133">Transmembrane helix</keyword>